<dbReference type="PANTHER" id="PTHR45947">
    <property type="entry name" value="SULFOQUINOVOSYL TRANSFERASE SQD2"/>
    <property type="match status" value="1"/>
</dbReference>
<dbReference type="SUPFAM" id="SSF53756">
    <property type="entry name" value="UDP-Glycosyltransferase/glycogen phosphorylase"/>
    <property type="match status" value="1"/>
</dbReference>
<dbReference type="AlphaFoldDB" id="A0A7Y2P1F1"/>
<dbReference type="Pfam" id="PF13439">
    <property type="entry name" value="Glyco_transf_4"/>
    <property type="match status" value="1"/>
</dbReference>
<proteinExistence type="predicted"/>
<name>A0A7Y2P1F1_9BURK</name>
<dbReference type="InterPro" id="IPR050194">
    <property type="entry name" value="Glycosyltransferase_grp1"/>
</dbReference>
<keyword evidence="2" id="KW-0808">Transferase</keyword>
<dbReference type="GO" id="GO:0016757">
    <property type="term" value="F:glycosyltransferase activity"/>
    <property type="evidence" value="ECO:0007669"/>
    <property type="project" value="TreeGrafter"/>
</dbReference>
<dbReference type="PANTHER" id="PTHR45947:SF3">
    <property type="entry name" value="SULFOQUINOVOSYL TRANSFERASE SQD2"/>
    <property type="match status" value="1"/>
</dbReference>
<protein>
    <submittedName>
        <fullName evidence="2">Glycosyltransferase family 4 protein</fullName>
    </submittedName>
</protein>
<reference evidence="2 3" key="1">
    <citation type="submission" date="2020-04" db="EMBL/GenBank/DDBJ databases">
        <title>Massilia sp. nov., a cold adapted bacteria isolated from Arctic soil.</title>
        <authorList>
            <person name="Son J."/>
            <person name="Ka J.-O."/>
        </authorList>
    </citation>
    <scope>NUCLEOTIDE SEQUENCE [LARGE SCALE GENOMIC DNA]</scope>
    <source>
        <strain evidence="2 3">ML15P13</strain>
    </source>
</reference>
<evidence type="ECO:0000313" key="3">
    <source>
        <dbReference type="Proteomes" id="UP000533905"/>
    </source>
</evidence>
<dbReference type="Proteomes" id="UP000533905">
    <property type="component" value="Unassembled WGS sequence"/>
</dbReference>
<dbReference type="InterPro" id="IPR028098">
    <property type="entry name" value="Glyco_trans_4-like_N"/>
</dbReference>
<dbReference type="Gene3D" id="3.40.50.2000">
    <property type="entry name" value="Glycogen Phosphorylase B"/>
    <property type="match status" value="2"/>
</dbReference>
<dbReference type="EMBL" id="JABAIV010000003">
    <property type="protein sequence ID" value="NNG23804.1"/>
    <property type="molecule type" value="Genomic_DNA"/>
</dbReference>
<keyword evidence="3" id="KW-1185">Reference proteome</keyword>
<sequence>MKILMVSEDLPGEQLGGLAKHVVTLSNALLEAGHQVDIMGRSDRAHAASAAEISFQGRFIPGFDFRRVGWKETQLGFFNPAKRPWFAAKVARAFTDRARDYDVIHYHGHLPMIGLYVDPALNFVQTRHDQGSECVIHLRFKEGAVCTETDSRACAGCAHPMPGALRTALSGHAVARYRGETARAFARHKTIFVSDFLRRQFLRTVPGADLSRARVIHNFINYRKLAAYSDAAGAPRDGQVLVAGRIDTGKGFAEFLAAARGRLPPHAQVLVVGDGPLRAGLEAQYASAQIRFLGWQPNPEVVALAAASHACVVPSVWEEPCGTTILEALALGRPCLALARGGNPELSVYESSPGQLRLATSMDALVVQLAEVLAQPATAQPRPGAAGAGMDVFQALPKIVEFYAQ</sequence>
<evidence type="ECO:0000259" key="1">
    <source>
        <dbReference type="Pfam" id="PF13439"/>
    </source>
</evidence>
<dbReference type="Pfam" id="PF13692">
    <property type="entry name" value="Glyco_trans_1_4"/>
    <property type="match status" value="1"/>
</dbReference>
<gene>
    <name evidence="2" type="ORF">HGB41_12445</name>
</gene>
<feature type="domain" description="Glycosyltransferase subfamily 4-like N-terminal" evidence="1">
    <location>
        <begin position="16"/>
        <end position="221"/>
    </location>
</feature>
<evidence type="ECO:0000313" key="2">
    <source>
        <dbReference type="EMBL" id="NNG23804.1"/>
    </source>
</evidence>
<organism evidence="2 3">
    <name type="scientific">Telluria aromaticivorans</name>
    <dbReference type="NCBI Taxonomy" id="2725995"/>
    <lineage>
        <taxon>Bacteria</taxon>
        <taxon>Pseudomonadati</taxon>
        <taxon>Pseudomonadota</taxon>
        <taxon>Betaproteobacteria</taxon>
        <taxon>Burkholderiales</taxon>
        <taxon>Oxalobacteraceae</taxon>
        <taxon>Telluria group</taxon>
        <taxon>Telluria</taxon>
    </lineage>
</organism>
<dbReference type="RefSeq" id="WP_171084721.1">
    <property type="nucleotide sequence ID" value="NZ_JABAIV010000003.1"/>
</dbReference>
<comment type="caution">
    <text evidence="2">The sequence shown here is derived from an EMBL/GenBank/DDBJ whole genome shotgun (WGS) entry which is preliminary data.</text>
</comment>
<dbReference type="CDD" id="cd03801">
    <property type="entry name" value="GT4_PimA-like"/>
    <property type="match status" value="1"/>
</dbReference>
<accession>A0A7Y2P1F1</accession>